<dbReference type="InterPro" id="IPR008271">
    <property type="entry name" value="Ser/Thr_kinase_AS"/>
</dbReference>
<comment type="similarity">
    <text evidence="7">Belongs to the protein kinase superfamily.</text>
</comment>
<dbReference type="PANTHER" id="PTHR24345">
    <property type="entry name" value="SERINE/THREONINE-PROTEIN KINASE PLK"/>
    <property type="match status" value="1"/>
</dbReference>
<evidence type="ECO:0000313" key="11">
    <source>
        <dbReference type="Proteomes" id="UP000078113"/>
    </source>
</evidence>
<keyword evidence="2" id="KW-0808">Transferase</keyword>
<keyword evidence="1 7" id="KW-0723">Serine/threonine-protein kinase</keyword>
<evidence type="ECO:0000259" key="9">
    <source>
        <dbReference type="PROSITE" id="PS50011"/>
    </source>
</evidence>
<dbReference type="PROSITE" id="PS00107">
    <property type="entry name" value="PROTEIN_KINASE_ATP"/>
    <property type="match status" value="1"/>
</dbReference>
<gene>
    <name evidence="10" type="ORF">A4X09_0g4572</name>
</gene>
<dbReference type="InterPro" id="IPR017441">
    <property type="entry name" value="Protein_kinase_ATP_BS"/>
</dbReference>
<dbReference type="EMBL" id="LWDG02000199">
    <property type="protein sequence ID" value="KAE8267762.1"/>
    <property type="molecule type" value="Genomic_DNA"/>
</dbReference>
<dbReference type="InterPro" id="IPR011009">
    <property type="entry name" value="Kinase-like_dom_sf"/>
</dbReference>
<dbReference type="GO" id="GO:0005634">
    <property type="term" value="C:nucleus"/>
    <property type="evidence" value="ECO:0007669"/>
    <property type="project" value="TreeGrafter"/>
</dbReference>
<name>A0A8X7T3Q5_9BASI</name>
<dbReference type="Proteomes" id="UP000078113">
    <property type="component" value="Unassembled WGS sequence"/>
</dbReference>
<dbReference type="GO" id="GO:0004674">
    <property type="term" value="F:protein serine/threonine kinase activity"/>
    <property type="evidence" value="ECO:0007669"/>
    <property type="project" value="UniProtKB-KW"/>
</dbReference>
<evidence type="ECO:0000256" key="5">
    <source>
        <dbReference type="ARBA" id="ARBA00022840"/>
    </source>
</evidence>
<reference evidence="10" key="2">
    <citation type="journal article" date="2019" name="IMA Fungus">
        <title>Genome sequencing and comparison of five Tilletia species to identify candidate genes for the detection of regulated species infecting wheat.</title>
        <authorList>
            <person name="Nguyen H.D.T."/>
            <person name="Sultana T."/>
            <person name="Kesanakurti P."/>
            <person name="Hambleton S."/>
        </authorList>
    </citation>
    <scope>NUCLEOTIDE SEQUENCE</scope>
    <source>
        <strain evidence="10">DAOMC 236422</strain>
    </source>
</reference>
<proteinExistence type="inferred from homology"/>
<evidence type="ECO:0000256" key="2">
    <source>
        <dbReference type="ARBA" id="ARBA00022679"/>
    </source>
</evidence>
<dbReference type="Pfam" id="PF00069">
    <property type="entry name" value="Pkinase"/>
    <property type="match status" value="1"/>
</dbReference>
<dbReference type="SMART" id="SM00220">
    <property type="entry name" value="S_TKc"/>
    <property type="match status" value="1"/>
</dbReference>
<feature type="binding site" evidence="6">
    <location>
        <position position="140"/>
    </location>
    <ligand>
        <name>ATP</name>
        <dbReference type="ChEBI" id="CHEBI:30616"/>
    </ligand>
</feature>
<keyword evidence="3 6" id="KW-0547">Nucleotide-binding</keyword>
<sequence length="409" mass="45298">MLSAAPHSSTKRITKAVPRALKRPHSHEDDDDDISIAQSASHHKKRVGQSSAGQRQDLVRVQDARHRAQDKEISDAKGDKNQDLGAVQSVSASSWSPPPEWRIGMARYRRTRDRNVLGEGGFATVERVLDLVTRNDRARKRQTHGDFPSPQLLSEVRILSQLQGHRGIVELTDVCHRTGKIDLIMPVYWGSLQDLLDARNGALDADTARNLSLQLIVAVSYIHRKGFAHLDLKPDNIMLFHEGCLKIADFGLSAEAGIDEDAQTAGTIGYSAPECLMGFKRPTFQSDVWSTGCVIAEMLLGRPLFLYSSTEVAMKDILRFLGHTGGIVFPNRTFTAESTIPIKWNAIRSDSSRRLRAMPPHASDLVKEMLQLDPMRRPQSKVEHGAPRSAPYSGTPTPPRSAGNLPVKF</sequence>
<dbReference type="AlphaFoldDB" id="A0A8X7T3Q5"/>
<keyword evidence="11" id="KW-1185">Reference proteome</keyword>
<feature type="compositionally biased region" description="Basic residues" evidence="8">
    <location>
        <begin position="9"/>
        <end position="25"/>
    </location>
</feature>
<feature type="compositionally biased region" description="Basic and acidic residues" evidence="8">
    <location>
        <begin position="374"/>
        <end position="386"/>
    </location>
</feature>
<evidence type="ECO:0000256" key="1">
    <source>
        <dbReference type="ARBA" id="ARBA00022527"/>
    </source>
</evidence>
<organism evidence="10 11">
    <name type="scientific">Tilletia walkeri</name>
    <dbReference type="NCBI Taxonomy" id="117179"/>
    <lineage>
        <taxon>Eukaryota</taxon>
        <taxon>Fungi</taxon>
        <taxon>Dikarya</taxon>
        <taxon>Basidiomycota</taxon>
        <taxon>Ustilaginomycotina</taxon>
        <taxon>Exobasidiomycetes</taxon>
        <taxon>Tilletiales</taxon>
        <taxon>Tilletiaceae</taxon>
        <taxon>Tilletia</taxon>
    </lineage>
</organism>
<dbReference type="PROSITE" id="PS50011">
    <property type="entry name" value="PROTEIN_KINASE_DOM"/>
    <property type="match status" value="1"/>
</dbReference>
<accession>A0A8X7T3Q5</accession>
<dbReference type="Gene3D" id="3.30.200.20">
    <property type="entry name" value="Phosphorylase Kinase, domain 1"/>
    <property type="match status" value="1"/>
</dbReference>
<evidence type="ECO:0000256" key="3">
    <source>
        <dbReference type="ARBA" id="ARBA00022741"/>
    </source>
</evidence>
<feature type="region of interest" description="Disordered" evidence="8">
    <location>
        <begin position="1"/>
        <end position="101"/>
    </location>
</feature>
<evidence type="ECO:0000256" key="7">
    <source>
        <dbReference type="RuleBase" id="RU000304"/>
    </source>
</evidence>
<evidence type="ECO:0000256" key="4">
    <source>
        <dbReference type="ARBA" id="ARBA00022777"/>
    </source>
</evidence>
<keyword evidence="5 6" id="KW-0067">ATP-binding</keyword>
<dbReference type="Gene3D" id="1.10.510.10">
    <property type="entry name" value="Transferase(Phosphotransferase) domain 1"/>
    <property type="match status" value="1"/>
</dbReference>
<reference evidence="10" key="1">
    <citation type="submission" date="2016-04" db="EMBL/GenBank/DDBJ databases">
        <authorList>
            <person name="Nguyen H.D."/>
            <person name="Samba Siva P."/>
            <person name="Cullis J."/>
            <person name="Levesque C.A."/>
            <person name="Hambleton S."/>
        </authorList>
    </citation>
    <scope>NUCLEOTIDE SEQUENCE</scope>
    <source>
        <strain evidence="10">DAOMC 236422</strain>
    </source>
</reference>
<evidence type="ECO:0000256" key="6">
    <source>
        <dbReference type="PROSITE-ProRule" id="PRU10141"/>
    </source>
</evidence>
<protein>
    <recommendedName>
        <fullName evidence="9">Protein kinase domain-containing protein</fullName>
    </recommendedName>
</protein>
<feature type="compositionally biased region" description="Basic and acidic residues" evidence="8">
    <location>
        <begin position="57"/>
        <end position="82"/>
    </location>
</feature>
<dbReference type="GO" id="GO:0005524">
    <property type="term" value="F:ATP binding"/>
    <property type="evidence" value="ECO:0007669"/>
    <property type="project" value="UniProtKB-UniRule"/>
</dbReference>
<comment type="caution">
    <text evidence="10">The sequence shown here is derived from an EMBL/GenBank/DDBJ whole genome shotgun (WGS) entry which is preliminary data.</text>
</comment>
<keyword evidence="4" id="KW-0418">Kinase</keyword>
<feature type="domain" description="Protein kinase" evidence="9">
    <location>
        <begin position="111"/>
        <end position="393"/>
    </location>
</feature>
<dbReference type="PROSITE" id="PS00108">
    <property type="entry name" value="PROTEIN_KINASE_ST"/>
    <property type="match status" value="1"/>
</dbReference>
<evidence type="ECO:0000313" key="10">
    <source>
        <dbReference type="EMBL" id="KAE8267762.1"/>
    </source>
</evidence>
<evidence type="ECO:0000256" key="8">
    <source>
        <dbReference type="SAM" id="MobiDB-lite"/>
    </source>
</evidence>
<feature type="region of interest" description="Disordered" evidence="8">
    <location>
        <begin position="373"/>
        <end position="409"/>
    </location>
</feature>
<dbReference type="SUPFAM" id="SSF56112">
    <property type="entry name" value="Protein kinase-like (PK-like)"/>
    <property type="match status" value="1"/>
</dbReference>
<dbReference type="InterPro" id="IPR000719">
    <property type="entry name" value="Prot_kinase_dom"/>
</dbReference>
<dbReference type="PANTHER" id="PTHR24345:SF0">
    <property type="entry name" value="CELL CYCLE SERINE_THREONINE-PROTEIN KINASE CDC5_MSD2"/>
    <property type="match status" value="1"/>
</dbReference>